<evidence type="ECO:0000313" key="2">
    <source>
        <dbReference type="Proteomes" id="UP000826212"/>
    </source>
</evidence>
<accession>A0AC61NDA2</accession>
<organism evidence="1 2">
    <name type="scientific">Halosquirtibacter laminarini</name>
    <dbReference type="NCBI Taxonomy" id="3374600"/>
    <lineage>
        <taxon>Bacteria</taxon>
        <taxon>Pseudomonadati</taxon>
        <taxon>Bacteroidota</taxon>
        <taxon>Bacteroidia</taxon>
        <taxon>Marinilabiliales</taxon>
        <taxon>Prolixibacteraceae</taxon>
        <taxon>Halosquirtibacter</taxon>
    </lineage>
</organism>
<proteinExistence type="predicted"/>
<dbReference type="EMBL" id="CP081303">
    <property type="protein sequence ID" value="QZE13537.1"/>
    <property type="molecule type" value="Genomic_DNA"/>
</dbReference>
<sequence length="228" mass="26309">MKKILKIVTLTVLTVTLFACTSCNKDKTVLIDNPELKKEIETIRDPFVKKINSLGLETPNVPIVRIANTPAMITYGSEGLTVPEWKTLEEKQKTKFNNWADQAVGSFSGEQYFKKSFNWFLVIHELGHYVQDLKGTMNNMSDYKKEFQANQIAVAYWKEVDRQALDEYIVWVNAILKVIPAPKDTSESYYNANIEAETSNNDFNGYFQFYFIQQAYLKVENLKLADFL</sequence>
<keyword evidence="2" id="KW-1185">Reference proteome</keyword>
<reference evidence="1" key="1">
    <citation type="submission" date="2021-08" db="EMBL/GenBank/DDBJ databases">
        <title>Novel anaerobic bacterium isolated from sea squirt in East Sea, Republic of Korea.</title>
        <authorList>
            <person name="Nguyen T.H."/>
            <person name="Li Z."/>
            <person name="Lee Y.-J."/>
            <person name="Ko J."/>
            <person name="Kim S.-G."/>
        </authorList>
    </citation>
    <scope>NUCLEOTIDE SEQUENCE</scope>
    <source>
        <strain evidence="1">KCTC 25031</strain>
    </source>
</reference>
<evidence type="ECO:0000313" key="1">
    <source>
        <dbReference type="EMBL" id="QZE13537.1"/>
    </source>
</evidence>
<dbReference type="Proteomes" id="UP000826212">
    <property type="component" value="Chromosome"/>
</dbReference>
<gene>
    <name evidence="1" type="ORF">K4L44_13270</name>
</gene>
<name>A0AC61NDA2_9BACT</name>
<protein>
    <submittedName>
        <fullName evidence="1">Uncharacterized protein</fullName>
    </submittedName>
</protein>